<accession>A0A1G2H828</accession>
<dbReference type="InterPro" id="IPR003669">
    <property type="entry name" value="Thymidylate_synthase_ThyX"/>
</dbReference>
<proteinExistence type="predicted"/>
<dbReference type="GO" id="GO:0070402">
    <property type="term" value="F:NADPH binding"/>
    <property type="evidence" value="ECO:0007669"/>
    <property type="project" value="TreeGrafter"/>
</dbReference>
<dbReference type="Pfam" id="PF02511">
    <property type="entry name" value="Thy1"/>
    <property type="match status" value="2"/>
</dbReference>
<protein>
    <recommendedName>
        <fullName evidence="3">Thymidylate synthase</fullName>
    </recommendedName>
</protein>
<dbReference type="InterPro" id="IPR036098">
    <property type="entry name" value="Thymidylate_synthase_ThyX_sf"/>
</dbReference>
<organism evidence="1 2">
    <name type="scientific">Candidatus Spechtbacteria bacterium RIFCSPHIGHO2_01_FULL_43_30</name>
    <dbReference type="NCBI Taxonomy" id="1802158"/>
    <lineage>
        <taxon>Bacteria</taxon>
        <taxon>Candidatus Spechtiibacteriota</taxon>
    </lineage>
</organism>
<sequence>MDFSPKFKAENWSEKDRYYLKPFVSDIDGLVYSFWSPLPELIGALCSRASRAGGDLRRVFLSEYIYPILEGKDNVSRELKTVINFLHKHSFHEVLRNKRAQEFYIKWYAQYGDDSISQVTGAHLMFWGLSQPALKFVEDQRIGLAPIEKSTRYVDYSSKVNGRYLYYTDPTLGKMGLSREYREVLDGLFDLYSSLAPVFTERFKDLYPNDGKVVWRTKAFDTLRGLLPSATLSQVAFMGNGQAFEYMIARAAEHPMGELRWVAKVAKNALNRELYSILLRLESDQSKSYQKWLGTRRDSVQPILFANSKIYVESENKPSVKLIDYDKDGENKIVAALLFERPREHRGWNTILSLVEKMSDRKKVKILSEHFAGRTERWQKIGRAFENAFIRFEITMNLGAYRDLHRHRMHTQERQFFSVYHGYDVPKEIEQAGKADEFKKAMNSVEKLFRKIESHDPYVAQYVPTLAHRIRFYQYQNVRQFFWEGELRTISQGHPDYRKIEQEKFRLAAKVYPLIARFAKFDMNDYEVARRGAEESIKKKEEFLRGALKK</sequence>
<dbReference type="PANTHER" id="PTHR34934:SF1">
    <property type="entry name" value="FLAVIN-DEPENDENT THYMIDYLATE SYNTHASE"/>
    <property type="match status" value="1"/>
</dbReference>
<dbReference type="STRING" id="1802158.A2827_03255"/>
<dbReference type="PANTHER" id="PTHR34934">
    <property type="entry name" value="FLAVIN-DEPENDENT THYMIDYLATE SYNTHASE"/>
    <property type="match status" value="1"/>
</dbReference>
<gene>
    <name evidence="1" type="ORF">A2827_03255</name>
</gene>
<dbReference type="Gene3D" id="3.30.1360.170">
    <property type="match status" value="2"/>
</dbReference>
<comment type="caution">
    <text evidence="1">The sequence shown here is derived from an EMBL/GenBank/DDBJ whole genome shotgun (WGS) entry which is preliminary data.</text>
</comment>
<dbReference type="SUPFAM" id="SSF69796">
    <property type="entry name" value="Thymidylate synthase-complementing protein Thy1"/>
    <property type="match status" value="2"/>
</dbReference>
<dbReference type="CDD" id="cd20175">
    <property type="entry name" value="ThyX"/>
    <property type="match status" value="1"/>
</dbReference>
<dbReference type="GO" id="GO:0006231">
    <property type="term" value="P:dTMP biosynthetic process"/>
    <property type="evidence" value="ECO:0007669"/>
    <property type="project" value="InterPro"/>
</dbReference>
<evidence type="ECO:0008006" key="3">
    <source>
        <dbReference type="Google" id="ProtNLM"/>
    </source>
</evidence>
<dbReference type="GO" id="GO:0050660">
    <property type="term" value="F:flavin adenine dinucleotide binding"/>
    <property type="evidence" value="ECO:0007669"/>
    <property type="project" value="InterPro"/>
</dbReference>
<name>A0A1G2H828_9BACT</name>
<dbReference type="AlphaFoldDB" id="A0A1G2H828"/>
<dbReference type="PROSITE" id="PS51331">
    <property type="entry name" value="THYX"/>
    <property type="match status" value="2"/>
</dbReference>
<evidence type="ECO:0000313" key="1">
    <source>
        <dbReference type="EMBL" id="OGZ58645.1"/>
    </source>
</evidence>
<dbReference type="Proteomes" id="UP000177932">
    <property type="component" value="Unassembled WGS sequence"/>
</dbReference>
<reference evidence="1 2" key="1">
    <citation type="journal article" date="2016" name="Nat. Commun.">
        <title>Thousands of microbial genomes shed light on interconnected biogeochemical processes in an aquifer system.</title>
        <authorList>
            <person name="Anantharaman K."/>
            <person name="Brown C.T."/>
            <person name="Hug L.A."/>
            <person name="Sharon I."/>
            <person name="Castelle C.J."/>
            <person name="Probst A.J."/>
            <person name="Thomas B.C."/>
            <person name="Singh A."/>
            <person name="Wilkins M.J."/>
            <person name="Karaoz U."/>
            <person name="Brodie E.L."/>
            <person name="Williams K.H."/>
            <person name="Hubbard S.S."/>
            <person name="Banfield J.F."/>
        </authorList>
    </citation>
    <scope>NUCLEOTIDE SEQUENCE [LARGE SCALE GENOMIC DNA]</scope>
</reference>
<dbReference type="GO" id="GO:0004799">
    <property type="term" value="F:thymidylate synthase activity"/>
    <property type="evidence" value="ECO:0007669"/>
    <property type="project" value="TreeGrafter"/>
</dbReference>
<evidence type="ECO:0000313" key="2">
    <source>
        <dbReference type="Proteomes" id="UP000177932"/>
    </source>
</evidence>
<dbReference type="EMBL" id="MHOD01000002">
    <property type="protein sequence ID" value="OGZ58645.1"/>
    <property type="molecule type" value="Genomic_DNA"/>
</dbReference>
<dbReference type="GO" id="GO:0050797">
    <property type="term" value="F:thymidylate synthase (FAD) activity"/>
    <property type="evidence" value="ECO:0007669"/>
    <property type="project" value="InterPro"/>
</dbReference>